<protein>
    <recommendedName>
        <fullName evidence="4">Pentapeptide repeat-containing protein</fullName>
    </recommendedName>
</protein>
<dbReference type="Proteomes" id="UP000703661">
    <property type="component" value="Unassembled WGS sequence"/>
</dbReference>
<evidence type="ECO:0008006" key="4">
    <source>
        <dbReference type="Google" id="ProtNLM"/>
    </source>
</evidence>
<gene>
    <name evidence="2" type="ORF">BGZ80_007630</name>
</gene>
<evidence type="ECO:0000313" key="2">
    <source>
        <dbReference type="EMBL" id="KAF9995013.1"/>
    </source>
</evidence>
<comment type="caution">
    <text evidence="2">The sequence shown here is derived from an EMBL/GenBank/DDBJ whole genome shotgun (WGS) entry which is preliminary data.</text>
</comment>
<accession>A0A9P6SS14</accession>
<proteinExistence type="predicted"/>
<dbReference type="SUPFAM" id="SSF141571">
    <property type="entry name" value="Pentapeptide repeat-like"/>
    <property type="match status" value="1"/>
</dbReference>
<dbReference type="Pfam" id="PF00805">
    <property type="entry name" value="Pentapeptide"/>
    <property type="match status" value="1"/>
</dbReference>
<name>A0A9P6SS14_9FUNG</name>
<feature type="compositionally biased region" description="Basic and acidic residues" evidence="1">
    <location>
        <begin position="130"/>
        <end position="143"/>
    </location>
</feature>
<dbReference type="Gene3D" id="2.160.20.80">
    <property type="entry name" value="E3 ubiquitin-protein ligase SopA"/>
    <property type="match status" value="1"/>
</dbReference>
<sequence>MELSPNDRKTFKQMTESGLQENGITLLKELATAIYEHQDGNPVVNYSSRLDQRTWKEAFFSEKNGNHLLREAIPLTRNGNQYRFIHKSLLEYGLSLAIFGPCERHEDIEATPSVPRRGSTSSVLSFESPSSHEKAGTADDKSLLDSPLGKRNLVGERSILQFLTERVKQETVFKDQLHLVIEQSKTDKTARIAAANAITILVRAGVQFNGADLRNIKIPGADLSFGVFDSTQLEGADLRKTNLRNVWMRQANLRGAQMKGVQFGELPFLQENSIVRCSAYSPDGKTYAAGLDDGNISLYETSSWSRIQRLEGHRSKINSLSFS</sequence>
<feature type="region of interest" description="Disordered" evidence="1">
    <location>
        <begin position="109"/>
        <end position="143"/>
    </location>
</feature>
<keyword evidence="3" id="KW-1185">Reference proteome</keyword>
<dbReference type="SUPFAM" id="SSF50978">
    <property type="entry name" value="WD40 repeat-like"/>
    <property type="match status" value="1"/>
</dbReference>
<feature type="compositionally biased region" description="Polar residues" evidence="1">
    <location>
        <begin position="118"/>
        <end position="129"/>
    </location>
</feature>
<evidence type="ECO:0000256" key="1">
    <source>
        <dbReference type="SAM" id="MobiDB-lite"/>
    </source>
</evidence>
<dbReference type="AlphaFoldDB" id="A0A9P6SS14"/>
<organism evidence="2 3">
    <name type="scientific">Entomortierella chlamydospora</name>
    <dbReference type="NCBI Taxonomy" id="101097"/>
    <lineage>
        <taxon>Eukaryota</taxon>
        <taxon>Fungi</taxon>
        <taxon>Fungi incertae sedis</taxon>
        <taxon>Mucoromycota</taxon>
        <taxon>Mortierellomycotina</taxon>
        <taxon>Mortierellomycetes</taxon>
        <taxon>Mortierellales</taxon>
        <taxon>Mortierellaceae</taxon>
        <taxon>Entomortierella</taxon>
    </lineage>
</organism>
<evidence type="ECO:0000313" key="3">
    <source>
        <dbReference type="Proteomes" id="UP000703661"/>
    </source>
</evidence>
<dbReference type="InterPro" id="IPR036322">
    <property type="entry name" value="WD40_repeat_dom_sf"/>
</dbReference>
<reference evidence="2" key="1">
    <citation type="journal article" date="2020" name="Fungal Divers.">
        <title>Resolving the Mortierellaceae phylogeny through synthesis of multi-gene phylogenetics and phylogenomics.</title>
        <authorList>
            <person name="Vandepol N."/>
            <person name="Liber J."/>
            <person name="Desiro A."/>
            <person name="Na H."/>
            <person name="Kennedy M."/>
            <person name="Barry K."/>
            <person name="Grigoriev I.V."/>
            <person name="Miller A.N."/>
            <person name="O'Donnell K."/>
            <person name="Stajich J.E."/>
            <person name="Bonito G."/>
        </authorList>
    </citation>
    <scope>NUCLEOTIDE SEQUENCE</scope>
    <source>
        <strain evidence="2">NRRL 2769</strain>
    </source>
</reference>
<dbReference type="InterPro" id="IPR015943">
    <property type="entry name" value="WD40/YVTN_repeat-like_dom_sf"/>
</dbReference>
<dbReference type="EMBL" id="JAAAID010003941">
    <property type="protein sequence ID" value="KAF9995013.1"/>
    <property type="molecule type" value="Genomic_DNA"/>
</dbReference>
<dbReference type="InterPro" id="IPR001646">
    <property type="entry name" value="5peptide_repeat"/>
</dbReference>
<feature type="non-terminal residue" evidence="2">
    <location>
        <position position="323"/>
    </location>
</feature>
<dbReference type="Gene3D" id="2.130.10.10">
    <property type="entry name" value="YVTN repeat-like/Quinoprotein amine dehydrogenase"/>
    <property type="match status" value="1"/>
</dbReference>